<dbReference type="CDD" id="cd11386">
    <property type="entry name" value="MCP_signal"/>
    <property type="match status" value="1"/>
</dbReference>
<accession>A0A939JVI0</accession>
<dbReference type="AlphaFoldDB" id="A0A939JVI0"/>
<evidence type="ECO:0000256" key="5">
    <source>
        <dbReference type="SAM" id="Phobius"/>
    </source>
</evidence>
<gene>
    <name evidence="8" type="ORF">J1C48_16770</name>
</gene>
<feature type="domain" description="T-SNARE coiled-coil homology" evidence="7">
    <location>
        <begin position="469"/>
        <end position="531"/>
    </location>
</feature>
<evidence type="ECO:0000256" key="4">
    <source>
        <dbReference type="SAM" id="MobiDB-lite"/>
    </source>
</evidence>
<sequence>MSDVITLAWRAFDIEALYHATATFQSLNESLLSAERFLRTGDDAAFDMAQSKLNDAIGRHAAMSKLMTDPAQLERARAALQLMKDYGAKLSQTKGFVGRMQALRSGLLIDSPRLIAKTIETLRPAKSETITATAAPAPAAPAALTATPRSFGGLALGAGLLVAFSSLLGAVIASRQTTAPLARFAAKLEAREDGEPMDEVRREDELGAIARAVAAIENRTRNDHAAANAAEELRQSGAREQIEREMAALDEERQSFDDTLETVTLGLERLTAGDLTVRLGDHLAAAPEIGSRFDRLAEKLEQTFSSLSIANASLATGLGEIFIATDDLARRTEQQAANLEQTVAALGDVSGAVEETATGARQAEQAAATARDTAGQGGSVVGKAITAMSAIEQSSHKIVKIIGVIDEIAFQTNLLALNAGVEAARAGDAGRGFAVVAQEVRGLAQRSADAAKEIRQLINDTNGQVQEGVALVTNSGKSLNEIVSKVAEVSRLVAEIAKRAQDQAANLREVSNSADQMDKTTQQNAAMVEETTAAAQGLRAETETLAVLISSFAAPKRPAKPALRASHDAPRQTPKPAPSRAVLTPDESGEDEISPWPPTAAPRRRVRPAPVVQQRTAHQRAVPEIDGWEEF</sequence>
<protein>
    <submittedName>
        <fullName evidence="8">Methyl-accepting chemotaxis protein</fullName>
    </submittedName>
</protein>
<evidence type="ECO:0000313" key="8">
    <source>
        <dbReference type="EMBL" id="MBO0664235.1"/>
    </source>
</evidence>
<feature type="region of interest" description="Disordered" evidence="4">
    <location>
        <begin position="556"/>
        <end position="631"/>
    </location>
</feature>
<dbReference type="PROSITE" id="PS50111">
    <property type="entry name" value="CHEMOTAXIS_TRANSDUC_2"/>
    <property type="match status" value="1"/>
</dbReference>
<dbReference type="GO" id="GO:0007165">
    <property type="term" value="P:signal transduction"/>
    <property type="evidence" value="ECO:0007669"/>
    <property type="project" value="UniProtKB-KW"/>
</dbReference>
<comment type="similarity">
    <text evidence="2">Belongs to the methyl-accepting chemotaxis (MCP) protein family.</text>
</comment>
<dbReference type="PRINTS" id="PR00260">
    <property type="entry name" value="CHEMTRNSDUCR"/>
</dbReference>
<dbReference type="InterPro" id="IPR051310">
    <property type="entry name" value="MCP_chemotaxis"/>
</dbReference>
<dbReference type="PANTHER" id="PTHR43531:SF11">
    <property type="entry name" value="METHYL-ACCEPTING CHEMOTAXIS PROTEIN 3"/>
    <property type="match status" value="1"/>
</dbReference>
<keyword evidence="1" id="KW-0145">Chemotaxis</keyword>
<evidence type="ECO:0000313" key="9">
    <source>
        <dbReference type="Proteomes" id="UP000664122"/>
    </source>
</evidence>
<dbReference type="InterPro" id="IPR004090">
    <property type="entry name" value="Chemotax_Me-accpt_rcpt"/>
</dbReference>
<dbReference type="InterPro" id="IPR000727">
    <property type="entry name" value="T_SNARE_dom"/>
</dbReference>
<keyword evidence="3" id="KW-0807">Transducer</keyword>
<keyword evidence="5" id="KW-0472">Membrane</keyword>
<dbReference type="InterPro" id="IPR004089">
    <property type="entry name" value="MCPsignal_dom"/>
</dbReference>
<dbReference type="GO" id="GO:0016020">
    <property type="term" value="C:membrane"/>
    <property type="evidence" value="ECO:0007669"/>
    <property type="project" value="InterPro"/>
</dbReference>
<dbReference type="SMART" id="SM00283">
    <property type="entry name" value="MA"/>
    <property type="match status" value="1"/>
</dbReference>
<feature type="domain" description="Methyl-accepting transducer" evidence="6">
    <location>
        <begin position="310"/>
        <end position="539"/>
    </location>
</feature>
<dbReference type="EMBL" id="JAFMPP010000018">
    <property type="protein sequence ID" value="MBO0664235.1"/>
    <property type="molecule type" value="Genomic_DNA"/>
</dbReference>
<dbReference type="Proteomes" id="UP000664122">
    <property type="component" value="Unassembled WGS sequence"/>
</dbReference>
<keyword evidence="5" id="KW-0812">Transmembrane</keyword>
<evidence type="ECO:0000256" key="2">
    <source>
        <dbReference type="ARBA" id="ARBA00029447"/>
    </source>
</evidence>
<evidence type="ECO:0000256" key="1">
    <source>
        <dbReference type="ARBA" id="ARBA00022500"/>
    </source>
</evidence>
<name>A0A939JVI0_9HYPH</name>
<feature type="transmembrane region" description="Helical" evidence="5">
    <location>
        <begin position="151"/>
        <end position="173"/>
    </location>
</feature>
<dbReference type="SUPFAM" id="SSF58104">
    <property type="entry name" value="Methyl-accepting chemotaxis protein (MCP) signaling domain"/>
    <property type="match status" value="1"/>
</dbReference>
<evidence type="ECO:0000256" key="3">
    <source>
        <dbReference type="PROSITE-ProRule" id="PRU00284"/>
    </source>
</evidence>
<evidence type="ECO:0000259" key="7">
    <source>
        <dbReference type="PROSITE" id="PS50192"/>
    </source>
</evidence>
<dbReference type="GO" id="GO:0006935">
    <property type="term" value="P:chemotaxis"/>
    <property type="evidence" value="ECO:0007669"/>
    <property type="project" value="UniProtKB-KW"/>
</dbReference>
<proteinExistence type="inferred from homology"/>
<dbReference type="Gene3D" id="1.10.287.950">
    <property type="entry name" value="Methyl-accepting chemotaxis protein"/>
    <property type="match status" value="1"/>
</dbReference>
<evidence type="ECO:0000259" key="6">
    <source>
        <dbReference type="PROSITE" id="PS50111"/>
    </source>
</evidence>
<keyword evidence="9" id="KW-1185">Reference proteome</keyword>
<comment type="caution">
    <text evidence="8">The sequence shown here is derived from an EMBL/GenBank/DDBJ whole genome shotgun (WGS) entry which is preliminary data.</text>
</comment>
<dbReference type="PROSITE" id="PS50192">
    <property type="entry name" value="T_SNARE"/>
    <property type="match status" value="1"/>
</dbReference>
<dbReference type="Pfam" id="PF00015">
    <property type="entry name" value="MCPsignal"/>
    <property type="match status" value="1"/>
</dbReference>
<dbReference type="GO" id="GO:0004888">
    <property type="term" value="F:transmembrane signaling receptor activity"/>
    <property type="evidence" value="ECO:0007669"/>
    <property type="project" value="InterPro"/>
</dbReference>
<dbReference type="PANTHER" id="PTHR43531">
    <property type="entry name" value="PROTEIN ICFG"/>
    <property type="match status" value="1"/>
</dbReference>
<organism evidence="8 9">
    <name type="scientific">Jiella flava</name>
    <dbReference type="NCBI Taxonomy" id="2816857"/>
    <lineage>
        <taxon>Bacteria</taxon>
        <taxon>Pseudomonadati</taxon>
        <taxon>Pseudomonadota</taxon>
        <taxon>Alphaproteobacteria</taxon>
        <taxon>Hyphomicrobiales</taxon>
        <taxon>Aurantimonadaceae</taxon>
        <taxon>Jiella</taxon>
    </lineage>
</organism>
<keyword evidence="5" id="KW-1133">Transmembrane helix</keyword>
<reference evidence="8" key="1">
    <citation type="submission" date="2021-03" db="EMBL/GenBank/DDBJ databases">
        <title>Whole genome sequence of Jiella sp. CQZ9-1.</title>
        <authorList>
            <person name="Tuo L."/>
        </authorList>
    </citation>
    <scope>NUCLEOTIDE SEQUENCE</scope>
    <source>
        <strain evidence="8">CQZ9-1</strain>
    </source>
</reference>